<evidence type="ECO:0000313" key="3">
    <source>
        <dbReference type="EMBL" id="NKE71105.1"/>
    </source>
</evidence>
<name>A0A7X6DPR5_9BACT</name>
<dbReference type="PANTHER" id="PTHR48090:SF7">
    <property type="entry name" value="RFBJ PROTEIN"/>
    <property type="match status" value="1"/>
</dbReference>
<dbReference type="InterPro" id="IPR029044">
    <property type="entry name" value="Nucleotide-diphossugar_trans"/>
</dbReference>
<dbReference type="InterPro" id="IPR050256">
    <property type="entry name" value="Glycosyltransferase_2"/>
</dbReference>
<feature type="transmembrane region" description="Helical" evidence="1">
    <location>
        <begin position="248"/>
        <end position="273"/>
    </location>
</feature>
<evidence type="ECO:0000313" key="4">
    <source>
        <dbReference type="Proteomes" id="UP000534783"/>
    </source>
</evidence>
<keyword evidence="1" id="KW-1133">Transmembrane helix</keyword>
<gene>
    <name evidence="3" type="ORF">MNODULE_10195</name>
</gene>
<comment type="caution">
    <text evidence="3">The sequence shown here is derived from an EMBL/GenBank/DDBJ whole genome shotgun (WGS) entry which is preliminary data.</text>
</comment>
<reference evidence="3 4" key="1">
    <citation type="journal article" date="2020" name="Nature">
        <title>Bacterial chemolithoautotrophy via manganese oxidation.</title>
        <authorList>
            <person name="Yu H."/>
            <person name="Leadbetter J.R."/>
        </authorList>
    </citation>
    <scope>NUCLEOTIDE SEQUENCE [LARGE SCALE GENOMIC DNA]</scope>
    <source>
        <strain evidence="3 4">Mn-1</strain>
    </source>
</reference>
<organism evidence="3 4">
    <name type="scientific">Candidatus Manganitrophus noduliformans</name>
    <dbReference type="NCBI Taxonomy" id="2606439"/>
    <lineage>
        <taxon>Bacteria</taxon>
        <taxon>Pseudomonadati</taxon>
        <taxon>Nitrospirota</taxon>
        <taxon>Nitrospiria</taxon>
        <taxon>Candidatus Troglogloeales</taxon>
        <taxon>Candidatus Manganitrophaceae</taxon>
        <taxon>Candidatus Manganitrophus</taxon>
    </lineage>
</organism>
<dbReference type="InterPro" id="IPR001173">
    <property type="entry name" value="Glyco_trans_2-like"/>
</dbReference>
<dbReference type="SUPFAM" id="SSF53448">
    <property type="entry name" value="Nucleotide-diphospho-sugar transferases"/>
    <property type="match status" value="1"/>
</dbReference>
<keyword evidence="4" id="KW-1185">Reference proteome</keyword>
<dbReference type="Pfam" id="PF00535">
    <property type="entry name" value="Glycos_transf_2"/>
    <property type="match status" value="1"/>
</dbReference>
<dbReference type="EMBL" id="VTOW01000002">
    <property type="protein sequence ID" value="NKE71105.1"/>
    <property type="molecule type" value="Genomic_DNA"/>
</dbReference>
<dbReference type="AlphaFoldDB" id="A0A7X6DPR5"/>
<protein>
    <submittedName>
        <fullName evidence="3">Glycosyltransferase family 2 protein</fullName>
    </submittedName>
</protein>
<dbReference type="Gene3D" id="3.90.550.10">
    <property type="entry name" value="Spore Coat Polysaccharide Biosynthesis Protein SpsA, Chain A"/>
    <property type="match status" value="1"/>
</dbReference>
<sequence>MLENQRIGVVVPAHNEERLIGQVLETIPSYVDRVFIVDDFSTDRTVEIVKGYMQRAPYRFTLIQHTQNQGVGAAIVTGYKSATDEKIDVVAVMAGDAQMDPADLVRVVSPILRGESDYVKGNRLFRGESWKMIPHHRYLGNSILSLLTKIASGYWHIADSQSGYTAISLTALRALDLDSIYQRYGMPNDLLITLNINNFRVKDISVRPIYNIGEKSGIRLWKVIPTISWLLVKGFFKRMVEKYIIRDFHPLVFFYFLGICLTPSGVLLGLYLFSLRVMGHGVTATSALFSAFLIISGLQSLFFAMWFDMEYNKHLK</sequence>
<dbReference type="CDD" id="cd04179">
    <property type="entry name" value="DPM_DPG-synthase_like"/>
    <property type="match status" value="1"/>
</dbReference>
<proteinExistence type="predicted"/>
<feature type="transmembrane region" description="Helical" evidence="1">
    <location>
        <begin position="285"/>
        <end position="307"/>
    </location>
</feature>
<feature type="domain" description="Glycosyltransferase 2-like" evidence="2">
    <location>
        <begin position="9"/>
        <end position="172"/>
    </location>
</feature>
<evidence type="ECO:0000256" key="1">
    <source>
        <dbReference type="SAM" id="Phobius"/>
    </source>
</evidence>
<keyword evidence="1" id="KW-0812">Transmembrane</keyword>
<dbReference type="GO" id="GO:0016740">
    <property type="term" value="F:transferase activity"/>
    <property type="evidence" value="ECO:0007669"/>
    <property type="project" value="UniProtKB-KW"/>
</dbReference>
<keyword evidence="1" id="KW-0472">Membrane</keyword>
<keyword evidence="3" id="KW-0808">Transferase</keyword>
<dbReference type="RefSeq" id="WP_168059440.1">
    <property type="nucleotide sequence ID" value="NZ_VTOW01000002.1"/>
</dbReference>
<dbReference type="PANTHER" id="PTHR48090">
    <property type="entry name" value="UNDECAPRENYL-PHOSPHATE 4-DEOXY-4-FORMAMIDO-L-ARABINOSE TRANSFERASE-RELATED"/>
    <property type="match status" value="1"/>
</dbReference>
<accession>A0A7X6DPR5</accession>
<dbReference type="Proteomes" id="UP000534783">
    <property type="component" value="Unassembled WGS sequence"/>
</dbReference>
<evidence type="ECO:0000259" key="2">
    <source>
        <dbReference type="Pfam" id="PF00535"/>
    </source>
</evidence>